<gene>
    <name evidence="1" type="ORF">Gotri_012451</name>
</gene>
<dbReference type="Proteomes" id="UP000593568">
    <property type="component" value="Unassembled WGS sequence"/>
</dbReference>
<evidence type="ECO:0000313" key="2">
    <source>
        <dbReference type="Proteomes" id="UP000593568"/>
    </source>
</evidence>
<dbReference type="EMBL" id="JABEZW010000004">
    <property type="protein sequence ID" value="MBA0762904.1"/>
    <property type="molecule type" value="Genomic_DNA"/>
</dbReference>
<comment type="caution">
    <text evidence="1">The sequence shown here is derived from an EMBL/GenBank/DDBJ whole genome shotgun (WGS) entry which is preliminary data.</text>
</comment>
<proteinExistence type="predicted"/>
<keyword evidence="2" id="KW-1185">Reference proteome</keyword>
<accession>A0A7J9DQS1</accession>
<evidence type="ECO:0008006" key="3">
    <source>
        <dbReference type="Google" id="ProtNLM"/>
    </source>
</evidence>
<protein>
    <recommendedName>
        <fullName evidence="3">Reverse transcriptase RNase H-like domain-containing protein</fullName>
    </recommendedName>
</protein>
<sequence>MDMSSFPKMLKFKQKDIPHPQLLRWSEWFSKYSFDVKHIKGKTNVLADILSRPFENFIIKPLSSKSKKTQPPPSSFSTP</sequence>
<name>A0A7J9DQS1_9ROSI</name>
<dbReference type="AlphaFoldDB" id="A0A7J9DQS1"/>
<reference evidence="1 2" key="1">
    <citation type="journal article" date="2019" name="Genome Biol. Evol.">
        <title>Insights into the evolution of the New World diploid cottons (Gossypium, subgenus Houzingenia) based on genome sequencing.</title>
        <authorList>
            <person name="Grover C.E."/>
            <person name="Arick M.A. 2nd"/>
            <person name="Thrash A."/>
            <person name="Conover J.L."/>
            <person name="Sanders W.S."/>
            <person name="Peterson D.G."/>
            <person name="Frelichowski J.E."/>
            <person name="Scheffler J.A."/>
            <person name="Scheffler B.E."/>
            <person name="Wendel J.F."/>
        </authorList>
    </citation>
    <scope>NUCLEOTIDE SEQUENCE [LARGE SCALE GENOMIC DNA]</scope>
    <source>
        <strain evidence="1">8</strain>
        <tissue evidence="1">Leaf</tissue>
    </source>
</reference>
<evidence type="ECO:0000313" key="1">
    <source>
        <dbReference type="EMBL" id="MBA0762904.1"/>
    </source>
</evidence>
<organism evidence="1 2">
    <name type="scientific">Gossypium trilobum</name>
    <dbReference type="NCBI Taxonomy" id="34281"/>
    <lineage>
        <taxon>Eukaryota</taxon>
        <taxon>Viridiplantae</taxon>
        <taxon>Streptophyta</taxon>
        <taxon>Embryophyta</taxon>
        <taxon>Tracheophyta</taxon>
        <taxon>Spermatophyta</taxon>
        <taxon>Magnoliopsida</taxon>
        <taxon>eudicotyledons</taxon>
        <taxon>Gunneridae</taxon>
        <taxon>Pentapetalae</taxon>
        <taxon>rosids</taxon>
        <taxon>malvids</taxon>
        <taxon>Malvales</taxon>
        <taxon>Malvaceae</taxon>
        <taxon>Malvoideae</taxon>
        <taxon>Gossypium</taxon>
    </lineage>
</organism>